<dbReference type="InterPro" id="IPR007823">
    <property type="entry name" value="RRP8"/>
</dbReference>
<evidence type="ECO:0000256" key="3">
    <source>
        <dbReference type="ARBA" id="ARBA00022552"/>
    </source>
</evidence>
<feature type="region of interest" description="Disordered" evidence="9">
    <location>
        <begin position="1"/>
        <end position="28"/>
    </location>
</feature>
<evidence type="ECO:0000256" key="5">
    <source>
        <dbReference type="ARBA" id="ARBA00022679"/>
    </source>
</evidence>
<comment type="caution">
    <text evidence="10">The sequence shown here is derived from an EMBL/GenBank/DDBJ whole genome shotgun (WGS) entry which is preliminary data.</text>
</comment>
<comment type="function">
    <text evidence="8">Probable methyltransferase required to silence rDNA.</text>
</comment>
<dbReference type="GO" id="GO:0006364">
    <property type="term" value="P:rRNA processing"/>
    <property type="evidence" value="ECO:0007669"/>
    <property type="project" value="UniProtKB-UniRule"/>
</dbReference>
<proteinExistence type="inferred from homology"/>
<dbReference type="FunFam" id="1.10.10.2150:FF:000001">
    <property type="entry name" value="Ribosomal RNA-processing protein 8"/>
    <property type="match status" value="1"/>
</dbReference>
<dbReference type="GO" id="GO:0032259">
    <property type="term" value="P:methylation"/>
    <property type="evidence" value="ECO:0007669"/>
    <property type="project" value="UniProtKB-KW"/>
</dbReference>
<evidence type="ECO:0000256" key="4">
    <source>
        <dbReference type="ARBA" id="ARBA00022603"/>
    </source>
</evidence>
<evidence type="ECO:0000256" key="1">
    <source>
        <dbReference type="ARBA" id="ARBA00004604"/>
    </source>
</evidence>
<dbReference type="GO" id="GO:0008168">
    <property type="term" value="F:methyltransferase activity"/>
    <property type="evidence" value="ECO:0007669"/>
    <property type="project" value="UniProtKB-KW"/>
</dbReference>
<protein>
    <recommendedName>
        <fullName evidence="8">Ribosomal RNA-processing protein 8</fullName>
        <ecNumber evidence="8">2.1.1.-</ecNumber>
    </recommendedName>
</protein>
<evidence type="ECO:0000313" key="11">
    <source>
        <dbReference type="Proteomes" id="UP000031512"/>
    </source>
</evidence>
<dbReference type="PANTHER" id="PTHR12787">
    <property type="entry name" value="RIBOSOMAL RNA-PROCESSING PROTEIN 8"/>
    <property type="match status" value="1"/>
</dbReference>
<evidence type="ECO:0000313" key="10">
    <source>
        <dbReference type="EMBL" id="EKX72938.1"/>
    </source>
</evidence>
<dbReference type="Gene3D" id="3.40.50.150">
    <property type="entry name" value="Vaccinia Virus protein VP39"/>
    <property type="match status" value="1"/>
</dbReference>
<dbReference type="InterPro" id="IPR029063">
    <property type="entry name" value="SAM-dependent_MTases_sf"/>
</dbReference>
<dbReference type="PANTHER" id="PTHR12787:SF0">
    <property type="entry name" value="RIBOSOMAL RNA-PROCESSING PROTEIN 8"/>
    <property type="match status" value="1"/>
</dbReference>
<keyword evidence="3 8" id="KW-0698">rRNA processing</keyword>
<dbReference type="Proteomes" id="UP000031512">
    <property type="component" value="Unassembled WGS sequence"/>
</dbReference>
<dbReference type="Pfam" id="PF05148">
    <property type="entry name" value="Methyltransf_8"/>
    <property type="match status" value="1"/>
</dbReference>
<keyword evidence="7 8" id="KW-0539">Nucleus</keyword>
<keyword evidence="11" id="KW-1185">Reference proteome</keyword>
<dbReference type="KEGG" id="beq:BEWA_014970"/>
<gene>
    <name evidence="10" type="ORF">BEWA_014970</name>
</gene>
<comment type="subcellular location">
    <subcellularLocation>
        <location evidence="1 8">Nucleus</location>
        <location evidence="1 8">Nucleolus</location>
    </subcellularLocation>
</comment>
<keyword evidence="4 8" id="KW-0489">Methyltransferase</keyword>
<dbReference type="RefSeq" id="XP_004832390.1">
    <property type="nucleotide sequence ID" value="XM_004832333.1"/>
</dbReference>
<keyword evidence="5 8" id="KW-0808">Transferase</keyword>
<name>L1LCP8_THEEQ</name>
<evidence type="ECO:0000256" key="9">
    <source>
        <dbReference type="SAM" id="MobiDB-lite"/>
    </source>
</evidence>
<dbReference type="eggNOG" id="KOG3045">
    <property type="taxonomic scope" value="Eukaryota"/>
</dbReference>
<dbReference type="STRING" id="1537102.L1LCP8"/>
<dbReference type="GO" id="GO:0005730">
    <property type="term" value="C:nucleolus"/>
    <property type="evidence" value="ECO:0007669"/>
    <property type="project" value="UniProtKB-SubCell"/>
</dbReference>
<evidence type="ECO:0000256" key="2">
    <source>
        <dbReference type="ARBA" id="ARBA00006301"/>
    </source>
</evidence>
<dbReference type="OrthoDB" id="10258825at2759"/>
<evidence type="ECO:0000256" key="6">
    <source>
        <dbReference type="ARBA" id="ARBA00022691"/>
    </source>
</evidence>
<evidence type="ECO:0000256" key="8">
    <source>
        <dbReference type="RuleBase" id="RU365074"/>
    </source>
</evidence>
<organism evidence="10 11">
    <name type="scientific">Theileria equi strain WA</name>
    <dbReference type="NCBI Taxonomy" id="1537102"/>
    <lineage>
        <taxon>Eukaryota</taxon>
        <taxon>Sar</taxon>
        <taxon>Alveolata</taxon>
        <taxon>Apicomplexa</taxon>
        <taxon>Aconoidasida</taxon>
        <taxon>Piroplasmida</taxon>
        <taxon>Theileriidae</taxon>
        <taxon>Theileria</taxon>
    </lineage>
</organism>
<sequence>MAKNKNRTRPKARKSQQRRKHNISPEYFRESPKETLKIAKKKSRDTISLTDIKARLSGSRFRYLNEQLYSSTSTEAWKLYNDDNSLFNAYHYGYRHQVSQWPYNPLSKVIKWLKKHSEYNVIGDFGCGDALVAKTFTKRTVHSFDLVSTDPSVTACNMLHVPLSDNTLDVAIFCLSLMGKDWPLFILEASRCLKLGGVLKIVEVKSRLENAQSFSKFIESYGYKYSRDENTKADDFFVFFEFTFEKKVTDLKKNVLLNKGTLLAPCLYKNR</sequence>
<reference evidence="10 11" key="1">
    <citation type="journal article" date="2012" name="BMC Genomics">
        <title>Comparative genomic analysis and phylogenetic position of Theileria equi.</title>
        <authorList>
            <person name="Kappmeyer L.S."/>
            <person name="Thiagarajan M."/>
            <person name="Herndon D.R."/>
            <person name="Ramsay J.D."/>
            <person name="Caler E."/>
            <person name="Djikeng A."/>
            <person name="Gillespie J.J."/>
            <person name="Lau A.O."/>
            <person name="Roalson E.H."/>
            <person name="Silva J.C."/>
            <person name="Silva M.G."/>
            <person name="Suarez C.E."/>
            <person name="Ueti M.W."/>
            <person name="Nene V.M."/>
            <person name="Mealey R.H."/>
            <person name="Knowles D.P."/>
            <person name="Brayton K.A."/>
        </authorList>
    </citation>
    <scope>NUCLEOTIDE SEQUENCE [LARGE SCALE GENOMIC DNA]</scope>
    <source>
        <strain evidence="10 11">WA</strain>
    </source>
</reference>
<dbReference type="EC" id="2.1.1.-" evidence="8"/>
<dbReference type="InterPro" id="IPR042036">
    <property type="entry name" value="RRP8_N"/>
</dbReference>
<accession>L1LCP8</accession>
<dbReference type="GeneID" id="15804573"/>
<dbReference type="VEuPathDB" id="PiroplasmaDB:BEWA_014970"/>
<dbReference type="AlphaFoldDB" id="L1LCP8"/>
<dbReference type="EMBL" id="ACOU01000004">
    <property type="protein sequence ID" value="EKX72938.1"/>
    <property type="molecule type" value="Genomic_DNA"/>
</dbReference>
<dbReference type="Gene3D" id="1.10.10.2150">
    <property type="entry name" value="Ribosomal RNA-processing protein 8, N-terminal domain"/>
    <property type="match status" value="1"/>
</dbReference>
<evidence type="ECO:0000256" key="7">
    <source>
        <dbReference type="ARBA" id="ARBA00023242"/>
    </source>
</evidence>
<dbReference type="SUPFAM" id="SSF53335">
    <property type="entry name" value="S-adenosyl-L-methionine-dependent methyltransferases"/>
    <property type="match status" value="1"/>
</dbReference>
<keyword evidence="6 8" id="KW-0949">S-adenosyl-L-methionine</keyword>
<feature type="compositionally biased region" description="Basic residues" evidence="9">
    <location>
        <begin position="1"/>
        <end position="22"/>
    </location>
</feature>
<comment type="similarity">
    <text evidence="2 8">Belongs to the methyltransferase superfamily. RRP8 family.</text>
</comment>